<feature type="non-terminal residue" evidence="1">
    <location>
        <position position="1"/>
    </location>
</feature>
<name>X1M870_9ZZZZ</name>
<sequence length="29" mass="3186">GKCSDCSILYQTEVEQGVDEINKGKTLKV</sequence>
<organism evidence="1">
    <name type="scientific">marine sediment metagenome</name>
    <dbReference type="NCBI Taxonomy" id="412755"/>
    <lineage>
        <taxon>unclassified sequences</taxon>
        <taxon>metagenomes</taxon>
        <taxon>ecological metagenomes</taxon>
    </lineage>
</organism>
<protein>
    <submittedName>
        <fullName evidence="1">Uncharacterized protein</fullName>
    </submittedName>
</protein>
<comment type="caution">
    <text evidence="1">The sequence shown here is derived from an EMBL/GenBank/DDBJ whole genome shotgun (WGS) entry which is preliminary data.</text>
</comment>
<reference evidence="1" key="1">
    <citation type="journal article" date="2014" name="Front. Microbiol.">
        <title>High frequency of phylogenetically diverse reductive dehalogenase-homologous genes in deep subseafloor sedimentary metagenomes.</title>
        <authorList>
            <person name="Kawai M."/>
            <person name="Futagami T."/>
            <person name="Toyoda A."/>
            <person name="Takaki Y."/>
            <person name="Nishi S."/>
            <person name="Hori S."/>
            <person name="Arai W."/>
            <person name="Tsubouchi T."/>
            <person name="Morono Y."/>
            <person name="Uchiyama I."/>
            <person name="Ito T."/>
            <person name="Fujiyama A."/>
            <person name="Inagaki F."/>
            <person name="Takami H."/>
        </authorList>
    </citation>
    <scope>NUCLEOTIDE SEQUENCE</scope>
    <source>
        <strain evidence="1">Expedition CK06-06</strain>
    </source>
</reference>
<evidence type="ECO:0000313" key="1">
    <source>
        <dbReference type="EMBL" id="GAI10905.1"/>
    </source>
</evidence>
<accession>X1M870</accession>
<dbReference type="EMBL" id="BARV01013041">
    <property type="protein sequence ID" value="GAI10905.1"/>
    <property type="molecule type" value="Genomic_DNA"/>
</dbReference>
<dbReference type="AlphaFoldDB" id="X1M870"/>
<proteinExistence type="predicted"/>
<gene>
    <name evidence="1" type="ORF">S06H3_23812</name>
</gene>